<feature type="domain" description="Nudix hydrolase" evidence="5">
    <location>
        <begin position="107"/>
        <end position="247"/>
    </location>
</feature>
<dbReference type="Pfam" id="PF00293">
    <property type="entry name" value="NUDIX"/>
    <property type="match status" value="1"/>
</dbReference>
<keyword evidence="3 4" id="KW-0378">Hydrolase</keyword>
<protein>
    <submittedName>
        <fullName evidence="6">Putative nudix hydrolase</fullName>
        <ecNumber evidence="6">3.6.1.13</ecNumber>
    </submittedName>
</protein>
<dbReference type="eggNOG" id="COG0494">
    <property type="taxonomic scope" value="Bacteria"/>
</dbReference>
<evidence type="ECO:0000259" key="5">
    <source>
        <dbReference type="PROSITE" id="PS51462"/>
    </source>
</evidence>
<dbReference type="InterPro" id="IPR020476">
    <property type="entry name" value="Nudix_hydrolase"/>
</dbReference>
<dbReference type="SUPFAM" id="SSF55811">
    <property type="entry name" value="Nudix"/>
    <property type="match status" value="1"/>
</dbReference>
<evidence type="ECO:0000256" key="1">
    <source>
        <dbReference type="ARBA" id="ARBA00001946"/>
    </source>
</evidence>
<dbReference type="EMBL" id="JGZD01000007">
    <property type="protein sequence ID" value="KFI73305.1"/>
    <property type="molecule type" value="Genomic_DNA"/>
</dbReference>
<organism evidence="6 7">
    <name type="scientific">Bifidobacterium minimum</name>
    <dbReference type="NCBI Taxonomy" id="1693"/>
    <lineage>
        <taxon>Bacteria</taxon>
        <taxon>Bacillati</taxon>
        <taxon>Actinomycetota</taxon>
        <taxon>Actinomycetes</taxon>
        <taxon>Bifidobacteriales</taxon>
        <taxon>Bifidobacteriaceae</taxon>
        <taxon>Bifidobacterium</taxon>
    </lineage>
</organism>
<evidence type="ECO:0000256" key="2">
    <source>
        <dbReference type="ARBA" id="ARBA00005582"/>
    </source>
</evidence>
<accession>A0A087BQK5</accession>
<evidence type="ECO:0000313" key="6">
    <source>
        <dbReference type="EMBL" id="KFI73305.1"/>
    </source>
</evidence>
<sequence>MMADHRHGIGCGDANGTMDGTANGTVKGTTASAVPTDARIAGMRVDRIPAEVSRRLTESSDGVDMDAEPRIAGSETVYSGPIFDIQNVIIDLPTTSGGADRIQRQLIHHAPCVVMLVHDVERDLYLLEREYRIGSHGFVPGLPAGLIDPGEDVEHAAMRELAEETGVVVEGPDDVRIERVEDCYSSEGMTDELAHIMIVRLRRFTMKPRHFDDSEHVESAWVTWRELMDSHVAASNSTIAILHERLRRERRR</sequence>
<dbReference type="PRINTS" id="PR00502">
    <property type="entry name" value="NUDIXFAMILY"/>
</dbReference>
<dbReference type="GO" id="GO:0047631">
    <property type="term" value="F:ADP-ribose diphosphatase activity"/>
    <property type="evidence" value="ECO:0007669"/>
    <property type="project" value="UniProtKB-EC"/>
</dbReference>
<dbReference type="PROSITE" id="PS51462">
    <property type="entry name" value="NUDIX"/>
    <property type="match status" value="1"/>
</dbReference>
<dbReference type="PROSITE" id="PS00893">
    <property type="entry name" value="NUDIX_BOX"/>
    <property type="match status" value="1"/>
</dbReference>
<dbReference type="GO" id="GO:0006753">
    <property type="term" value="P:nucleoside phosphate metabolic process"/>
    <property type="evidence" value="ECO:0007669"/>
    <property type="project" value="TreeGrafter"/>
</dbReference>
<comment type="similarity">
    <text evidence="2 4">Belongs to the Nudix hydrolase family.</text>
</comment>
<evidence type="ECO:0000313" key="7">
    <source>
        <dbReference type="Proteomes" id="UP000029014"/>
    </source>
</evidence>
<name>A0A087BQK5_9BIFI</name>
<gene>
    <name evidence="6" type="ORF">BMIN_1400</name>
</gene>
<dbReference type="AlphaFoldDB" id="A0A087BQK5"/>
<comment type="cofactor">
    <cofactor evidence="1">
        <name>Mg(2+)</name>
        <dbReference type="ChEBI" id="CHEBI:18420"/>
    </cofactor>
</comment>
<dbReference type="InterPro" id="IPR015797">
    <property type="entry name" value="NUDIX_hydrolase-like_dom_sf"/>
</dbReference>
<dbReference type="Gene3D" id="3.90.79.10">
    <property type="entry name" value="Nucleoside Triphosphate Pyrophosphohydrolase"/>
    <property type="match status" value="1"/>
</dbReference>
<dbReference type="GO" id="GO:0019693">
    <property type="term" value="P:ribose phosphate metabolic process"/>
    <property type="evidence" value="ECO:0007669"/>
    <property type="project" value="TreeGrafter"/>
</dbReference>
<dbReference type="InterPro" id="IPR020084">
    <property type="entry name" value="NUDIX_hydrolase_CS"/>
</dbReference>
<reference evidence="6 7" key="1">
    <citation type="submission" date="2014-03" db="EMBL/GenBank/DDBJ databases">
        <title>Genomics of Bifidobacteria.</title>
        <authorList>
            <person name="Ventura M."/>
            <person name="Milani C."/>
            <person name="Lugli G.A."/>
        </authorList>
    </citation>
    <scope>NUCLEOTIDE SEQUENCE [LARGE SCALE GENOMIC DNA]</scope>
    <source>
        <strain evidence="6 7">LMG 11592</strain>
    </source>
</reference>
<dbReference type="PANTHER" id="PTHR11839">
    <property type="entry name" value="UDP/ADP-SUGAR PYROPHOSPHATASE"/>
    <property type="match status" value="1"/>
</dbReference>
<dbReference type="STRING" id="1693.BMIN_1400"/>
<proteinExistence type="inferred from homology"/>
<dbReference type="CDD" id="cd03424">
    <property type="entry name" value="NUDIX_ADPRase_Nudt5_UGPPase_Nudt14"/>
    <property type="match status" value="1"/>
</dbReference>
<dbReference type="EC" id="3.6.1.13" evidence="6"/>
<keyword evidence="7" id="KW-1185">Reference proteome</keyword>
<evidence type="ECO:0000256" key="4">
    <source>
        <dbReference type="RuleBase" id="RU003476"/>
    </source>
</evidence>
<evidence type="ECO:0000256" key="3">
    <source>
        <dbReference type="ARBA" id="ARBA00022801"/>
    </source>
</evidence>
<comment type="caution">
    <text evidence="6">The sequence shown here is derived from an EMBL/GenBank/DDBJ whole genome shotgun (WGS) entry which is preliminary data.</text>
</comment>
<dbReference type="Proteomes" id="UP000029014">
    <property type="component" value="Unassembled WGS sequence"/>
</dbReference>
<dbReference type="InterPro" id="IPR000086">
    <property type="entry name" value="NUDIX_hydrolase_dom"/>
</dbReference>
<dbReference type="PANTHER" id="PTHR11839:SF18">
    <property type="entry name" value="NUDIX HYDROLASE DOMAIN-CONTAINING PROTEIN"/>
    <property type="match status" value="1"/>
</dbReference>